<keyword evidence="4" id="KW-1185">Reference proteome</keyword>
<evidence type="ECO:0000313" key="4">
    <source>
        <dbReference type="Proteomes" id="UP000474296"/>
    </source>
</evidence>
<organism evidence="3 4">
    <name type="scientific">Spongiivirga citrea</name>
    <dbReference type="NCBI Taxonomy" id="1481457"/>
    <lineage>
        <taxon>Bacteria</taxon>
        <taxon>Pseudomonadati</taxon>
        <taxon>Bacteroidota</taxon>
        <taxon>Flavobacteriia</taxon>
        <taxon>Flavobacteriales</taxon>
        <taxon>Flavobacteriaceae</taxon>
        <taxon>Spongiivirga</taxon>
    </lineage>
</organism>
<evidence type="ECO:0000259" key="2">
    <source>
        <dbReference type="SMART" id="SM00014"/>
    </source>
</evidence>
<feature type="transmembrane region" description="Helical" evidence="1">
    <location>
        <begin position="134"/>
        <end position="153"/>
    </location>
</feature>
<sequence length="186" mass="21642">MLDSLLSLDRELLIYLNSLGSQTYDSFWIFITQQRNWTPFFLLIFAALFFKLDRKVFVKLMLTVVIVLLLVLAITESTKELVQRLRPSQEPSLQNVLRILSRPTNYSFFSGHASTSFSIAVLLWLSLRRKLKWIGIFFIWPVLFTASRIYLGVHYPTDILVGIFVGGLTGYLTHRFIKDRLEFANN</sequence>
<feature type="transmembrane region" description="Helical" evidence="1">
    <location>
        <begin position="56"/>
        <end position="75"/>
    </location>
</feature>
<keyword evidence="1" id="KW-0812">Transmembrane</keyword>
<dbReference type="Gene3D" id="1.20.144.10">
    <property type="entry name" value="Phosphatidic acid phosphatase type 2/haloperoxidase"/>
    <property type="match status" value="2"/>
</dbReference>
<dbReference type="SMART" id="SM00014">
    <property type="entry name" value="acidPPc"/>
    <property type="match status" value="1"/>
</dbReference>
<dbReference type="PANTHER" id="PTHR14969:SF13">
    <property type="entry name" value="AT30094P"/>
    <property type="match status" value="1"/>
</dbReference>
<feature type="transmembrane region" description="Helical" evidence="1">
    <location>
        <begin position="106"/>
        <end position="127"/>
    </location>
</feature>
<evidence type="ECO:0000313" key="3">
    <source>
        <dbReference type="EMBL" id="NER18603.1"/>
    </source>
</evidence>
<protein>
    <submittedName>
        <fullName evidence="3">Phosphatase PAP2 family protein</fullName>
    </submittedName>
</protein>
<keyword evidence="1" id="KW-1133">Transmembrane helix</keyword>
<dbReference type="EMBL" id="JAABOQ010000006">
    <property type="protein sequence ID" value="NER18603.1"/>
    <property type="molecule type" value="Genomic_DNA"/>
</dbReference>
<reference evidence="3 4" key="1">
    <citation type="submission" date="2020-01" db="EMBL/GenBank/DDBJ databases">
        <title>Spongiivirga citrea KCTC 32990T.</title>
        <authorList>
            <person name="Wang G."/>
        </authorList>
    </citation>
    <scope>NUCLEOTIDE SEQUENCE [LARGE SCALE GENOMIC DNA]</scope>
    <source>
        <strain evidence="3 4">KCTC 32990</strain>
    </source>
</reference>
<dbReference type="Proteomes" id="UP000474296">
    <property type="component" value="Unassembled WGS sequence"/>
</dbReference>
<gene>
    <name evidence="3" type="ORF">GWK10_15390</name>
</gene>
<dbReference type="InterPro" id="IPR000326">
    <property type="entry name" value="PAP2/HPO"/>
</dbReference>
<name>A0A6M0CNS8_9FLAO</name>
<dbReference type="InterPro" id="IPR036938">
    <property type="entry name" value="PAP2/HPO_sf"/>
</dbReference>
<comment type="caution">
    <text evidence="3">The sequence shown here is derived from an EMBL/GenBank/DDBJ whole genome shotgun (WGS) entry which is preliminary data.</text>
</comment>
<evidence type="ECO:0000256" key="1">
    <source>
        <dbReference type="SAM" id="Phobius"/>
    </source>
</evidence>
<feature type="transmembrane region" description="Helical" evidence="1">
    <location>
        <begin position="159"/>
        <end position="177"/>
    </location>
</feature>
<dbReference type="PANTHER" id="PTHR14969">
    <property type="entry name" value="SPHINGOSINE-1-PHOSPHATE PHOSPHOHYDROLASE"/>
    <property type="match status" value="1"/>
</dbReference>
<accession>A0A6M0CNS8</accession>
<feature type="transmembrane region" description="Helical" evidence="1">
    <location>
        <begin position="27"/>
        <end position="49"/>
    </location>
</feature>
<dbReference type="Pfam" id="PF01569">
    <property type="entry name" value="PAP2"/>
    <property type="match status" value="1"/>
</dbReference>
<dbReference type="SUPFAM" id="SSF48317">
    <property type="entry name" value="Acid phosphatase/Vanadium-dependent haloperoxidase"/>
    <property type="match status" value="1"/>
</dbReference>
<feature type="domain" description="Phosphatidic acid phosphatase type 2/haloperoxidase" evidence="2">
    <location>
        <begin position="60"/>
        <end position="174"/>
    </location>
</feature>
<dbReference type="RefSeq" id="WP_164033283.1">
    <property type="nucleotide sequence ID" value="NZ_JAABOQ010000006.1"/>
</dbReference>
<dbReference type="AlphaFoldDB" id="A0A6M0CNS8"/>
<proteinExistence type="predicted"/>
<keyword evidence="1" id="KW-0472">Membrane</keyword>